<feature type="compositionally biased region" description="Basic and acidic residues" evidence="1">
    <location>
        <begin position="729"/>
        <end position="751"/>
    </location>
</feature>
<evidence type="ECO:0000313" key="2">
    <source>
        <dbReference type="EMBL" id="KDQ14871.1"/>
    </source>
</evidence>
<feature type="region of interest" description="Disordered" evidence="1">
    <location>
        <begin position="356"/>
        <end position="403"/>
    </location>
</feature>
<dbReference type="STRING" id="930990.A0A067MTJ6"/>
<dbReference type="InterPro" id="IPR014756">
    <property type="entry name" value="Ig_E-set"/>
</dbReference>
<dbReference type="Gene3D" id="2.60.40.640">
    <property type="match status" value="1"/>
</dbReference>
<feature type="compositionally biased region" description="Low complexity" evidence="1">
    <location>
        <begin position="1048"/>
        <end position="1058"/>
    </location>
</feature>
<feature type="compositionally biased region" description="Polar residues" evidence="1">
    <location>
        <begin position="688"/>
        <end position="700"/>
    </location>
</feature>
<feature type="compositionally biased region" description="Polar residues" evidence="1">
    <location>
        <begin position="631"/>
        <end position="652"/>
    </location>
</feature>
<feature type="region of interest" description="Disordered" evidence="1">
    <location>
        <begin position="492"/>
        <end position="556"/>
    </location>
</feature>
<feature type="compositionally biased region" description="Basic and acidic residues" evidence="1">
    <location>
        <begin position="999"/>
        <end position="1014"/>
    </location>
</feature>
<feature type="compositionally biased region" description="Low complexity" evidence="1">
    <location>
        <begin position="666"/>
        <end position="683"/>
    </location>
</feature>
<proteinExistence type="predicted"/>
<feature type="region of interest" description="Disordered" evidence="1">
    <location>
        <begin position="1220"/>
        <end position="1330"/>
    </location>
</feature>
<gene>
    <name evidence="2" type="ORF">BOTBODRAFT_32227</name>
</gene>
<dbReference type="OrthoDB" id="298939at2759"/>
<dbReference type="Proteomes" id="UP000027195">
    <property type="component" value="Unassembled WGS sequence"/>
</dbReference>
<feature type="compositionally biased region" description="Basic and acidic residues" evidence="1">
    <location>
        <begin position="704"/>
        <end position="720"/>
    </location>
</feature>
<keyword evidence="3" id="KW-1185">Reference proteome</keyword>
<dbReference type="InParanoid" id="A0A067MTJ6"/>
<feature type="compositionally biased region" description="Basic and acidic residues" evidence="1">
    <location>
        <begin position="978"/>
        <end position="992"/>
    </location>
</feature>
<dbReference type="InterPro" id="IPR014752">
    <property type="entry name" value="Arrestin-like_C"/>
</dbReference>
<feature type="compositionally biased region" description="Polar residues" evidence="1">
    <location>
        <begin position="1143"/>
        <end position="1158"/>
    </location>
</feature>
<organism evidence="2 3">
    <name type="scientific">Botryobasidium botryosum (strain FD-172 SS1)</name>
    <dbReference type="NCBI Taxonomy" id="930990"/>
    <lineage>
        <taxon>Eukaryota</taxon>
        <taxon>Fungi</taxon>
        <taxon>Dikarya</taxon>
        <taxon>Basidiomycota</taxon>
        <taxon>Agaricomycotina</taxon>
        <taxon>Agaricomycetes</taxon>
        <taxon>Cantharellales</taxon>
        <taxon>Botryobasidiaceae</taxon>
        <taxon>Botryobasidium</taxon>
    </lineage>
</organism>
<evidence type="ECO:0000313" key="3">
    <source>
        <dbReference type="Proteomes" id="UP000027195"/>
    </source>
</evidence>
<reference evidence="3" key="1">
    <citation type="journal article" date="2014" name="Proc. Natl. Acad. Sci. U.S.A.">
        <title>Extensive sampling of basidiomycete genomes demonstrates inadequacy of the white-rot/brown-rot paradigm for wood decay fungi.</title>
        <authorList>
            <person name="Riley R."/>
            <person name="Salamov A.A."/>
            <person name="Brown D.W."/>
            <person name="Nagy L.G."/>
            <person name="Floudas D."/>
            <person name="Held B.W."/>
            <person name="Levasseur A."/>
            <person name="Lombard V."/>
            <person name="Morin E."/>
            <person name="Otillar R."/>
            <person name="Lindquist E.A."/>
            <person name="Sun H."/>
            <person name="LaButti K.M."/>
            <person name="Schmutz J."/>
            <person name="Jabbour D."/>
            <person name="Luo H."/>
            <person name="Baker S.E."/>
            <person name="Pisabarro A.G."/>
            <person name="Walton J.D."/>
            <person name="Blanchette R.A."/>
            <person name="Henrissat B."/>
            <person name="Martin F."/>
            <person name="Cullen D."/>
            <person name="Hibbett D.S."/>
            <person name="Grigoriev I.V."/>
        </authorList>
    </citation>
    <scope>NUCLEOTIDE SEQUENCE [LARGE SCALE GENOMIC DNA]</scope>
    <source>
        <strain evidence="3">FD-172 SS1</strain>
    </source>
</reference>
<feature type="compositionally biased region" description="Polar residues" evidence="1">
    <location>
        <begin position="1313"/>
        <end position="1326"/>
    </location>
</feature>
<dbReference type="SUPFAM" id="SSF81296">
    <property type="entry name" value="E set domains"/>
    <property type="match status" value="1"/>
</dbReference>
<evidence type="ECO:0008006" key="4">
    <source>
        <dbReference type="Google" id="ProtNLM"/>
    </source>
</evidence>
<feature type="compositionally biased region" description="Pro residues" evidence="1">
    <location>
        <begin position="1161"/>
        <end position="1172"/>
    </location>
</feature>
<evidence type="ECO:0000256" key="1">
    <source>
        <dbReference type="SAM" id="MobiDB-lite"/>
    </source>
</evidence>
<dbReference type="EMBL" id="KL198035">
    <property type="protein sequence ID" value="KDQ14871.1"/>
    <property type="molecule type" value="Genomic_DNA"/>
</dbReference>
<accession>A0A067MTJ6</accession>
<sequence length="1343" mass="143312">MDQMNNIGAFHPKIRLNVALASQPFIAGQEVCGKIDLECKTDKGLAMSTIMVELFAMEELTSRDHSALSNFIHSRRLFQGPSLPPSNAVYPQPPPGMLPLPTDYYTARKGESTFFFQLPLPPTSPASIKFGGGLAKIRYQVKASVSILWKGEKQTLSESKEVDIVQCPQTDDAECEPVIGVAEGGKIWAKGSIVGGHLVAGRQATCELHIRNNSTKKSTGVTISLTRHLCLNSSVTQKNPMQVSDTLVTVPFKGPEYTVAPGSEGIAHLSFEVPKLARGVRAGDRHGAEDEANRISESLFHVKCSISVKIGMGIGVKDLVIDIPVTIYHPLALPPSPPQSPPNAYASNGQYGTPYGVEPFSLEPPHPHFAQHMNHITPPGSPYYSQTPGPHTPETHPAYFHTPSPHPSSPVYYNLAGSPPPMISPYPPSSPQPYPLSSPHPQYVSFSPPPQHYDPFAYSLPPPMDTHQHYDPSAYVHVPPYGYSYAHPGPYPARPSSADPHIAQPPPISLADITHYTGNSHRSADGGASFPPRGGPTVAHDMTGGSEAQEGKGERASRISRHLRHATRHRSVSPVSHRFPVLTMAPAGANVATLTAPAPFPAPASSHRDISPTSLNLNLNLSLSPGRQRRTSPGSPSARNQGGGNVSPSVSLPRTPALKPTHHQHSPSLLSPRPLHSPSHSFPFDQESGGSQTRGNSWGSGRSKRVEELERMVADAAREEKEDEGGVVGERERAQEEEREEREERERERERGRRGRGRGRGFVPPMDIDKTLPGPPVPTGKPRAAGVRSTSNGTPTAADVFGLGVSTAGAAENPPKPAVIQSAAAATNKSQEVVTAFRALRNEGAAASSARGVRPSASDPAGLDALEKWLLARSKSAAGREGGAGSRKLTASVSSGAVVDSSPQTQKDTLARPEPVPAAVKTREPSPVQGRALSVSTPMEKAADQPISPARATAGEPRPNTQPEAGVDRSGPIVVNREALRLRKEAKGRVHDWLQGVDPSEKPPRSDSPEKDRNQIFPTRPESPVKLESYFDTPPLAALTNVEPKQTSPRLLSSKRLSPSAVIDVRGDYLSSSPMDIRLAEVKPVVRDSRPQSPRAAPLQSVAEEAHDEPPPRGVKTAPIVAVSASPAEVHGMGLPTRAEKLLQSNYPQMQGPGQNATSPGPSPSPHTPPKPIRNLRLPAFPPSPALAVDGPKYDIRSARGGRGGVVTNVAALWASILPGETEAKSTPPKTPRTPAQPSPSPTPRTRYQQSPQSPQSPLDSRQNRAVKSSADPAAINGTMARPYISSTASLARPLRPAGAPIPLKPHTPPSAKRTTMISPHEQQGVGQARLKDLISKYQNAAG</sequence>
<feature type="region of interest" description="Disordered" evidence="1">
    <location>
        <begin position="602"/>
        <end position="798"/>
    </location>
</feature>
<feature type="region of interest" description="Disordered" evidence="1">
    <location>
        <begin position="423"/>
        <end position="448"/>
    </location>
</feature>
<feature type="compositionally biased region" description="Low complexity" evidence="1">
    <location>
        <begin position="614"/>
        <end position="624"/>
    </location>
</feature>
<feature type="compositionally biased region" description="Low complexity" evidence="1">
    <location>
        <begin position="1249"/>
        <end position="1258"/>
    </location>
</feature>
<dbReference type="HOGENOM" id="CLU_005744_0_0_1"/>
<feature type="region of interest" description="Disordered" evidence="1">
    <location>
        <begin position="875"/>
        <end position="1058"/>
    </location>
</feature>
<protein>
    <recommendedName>
        <fullName evidence="4">Arrestin C-terminal-like domain-containing protein</fullName>
    </recommendedName>
</protein>
<name>A0A067MTJ6_BOTB1</name>
<feature type="compositionally biased region" description="Pro residues" evidence="1">
    <location>
        <begin position="423"/>
        <end position="438"/>
    </location>
</feature>
<feature type="compositionally biased region" description="Pro residues" evidence="1">
    <location>
        <begin position="1229"/>
        <end position="1243"/>
    </location>
</feature>
<feature type="region of interest" description="Disordered" evidence="1">
    <location>
        <begin position="1083"/>
        <end position="1203"/>
    </location>
</feature>
<feature type="compositionally biased region" description="Low complexity" evidence="1">
    <location>
        <begin position="886"/>
        <end position="902"/>
    </location>
</feature>